<dbReference type="RefSeq" id="WP_120445288.1">
    <property type="nucleotide sequence ID" value="NZ_CP031083.1"/>
</dbReference>
<name>A0A386UU56_9RHOB</name>
<dbReference type="PANTHER" id="PTHR32294">
    <property type="entry name" value="DNA POLYMERASE III SUBUNIT ALPHA"/>
    <property type="match status" value="1"/>
</dbReference>
<dbReference type="GO" id="GO:0003887">
    <property type="term" value="F:DNA-directed DNA polymerase activity"/>
    <property type="evidence" value="ECO:0007669"/>
    <property type="project" value="UniProtKB-UniRule"/>
</dbReference>
<organism evidence="16 17">
    <name type="scientific">Paracoccus yeei</name>
    <dbReference type="NCBI Taxonomy" id="147645"/>
    <lineage>
        <taxon>Bacteria</taxon>
        <taxon>Pseudomonadati</taxon>
        <taxon>Pseudomonadota</taxon>
        <taxon>Alphaproteobacteria</taxon>
        <taxon>Rhodobacterales</taxon>
        <taxon>Paracoccaceae</taxon>
        <taxon>Paracoccus</taxon>
    </lineage>
</organism>
<feature type="region of interest" description="Disordered" evidence="14">
    <location>
        <begin position="1034"/>
        <end position="1069"/>
    </location>
</feature>
<dbReference type="SMART" id="SM00481">
    <property type="entry name" value="POLIIIAc"/>
    <property type="match status" value="1"/>
</dbReference>
<dbReference type="InterPro" id="IPR004013">
    <property type="entry name" value="PHP_dom"/>
</dbReference>
<evidence type="ECO:0000313" key="17">
    <source>
        <dbReference type="Proteomes" id="UP000272010"/>
    </source>
</evidence>
<dbReference type="SUPFAM" id="SSF89550">
    <property type="entry name" value="PHP domain-like"/>
    <property type="match status" value="1"/>
</dbReference>
<dbReference type="FunFam" id="1.10.150.870:FF:000002">
    <property type="entry name" value="Error-prone DNA polymerase"/>
    <property type="match status" value="1"/>
</dbReference>
<evidence type="ECO:0000256" key="1">
    <source>
        <dbReference type="ARBA" id="ARBA00004496"/>
    </source>
</evidence>
<evidence type="ECO:0000256" key="10">
    <source>
        <dbReference type="ARBA" id="ARBA00022932"/>
    </source>
</evidence>
<dbReference type="EMBL" id="CP031083">
    <property type="protein sequence ID" value="AYF04184.1"/>
    <property type="molecule type" value="Genomic_DNA"/>
</dbReference>
<dbReference type="InterPro" id="IPR004805">
    <property type="entry name" value="DnaE2/DnaE/PolC"/>
</dbReference>
<feature type="compositionally biased region" description="Pro residues" evidence="14">
    <location>
        <begin position="1054"/>
        <end position="1064"/>
    </location>
</feature>
<comment type="similarity">
    <text evidence="2 13">Belongs to the DNA polymerase type-C family. DnaE2 subfamily.</text>
</comment>
<dbReference type="GO" id="GO:0003676">
    <property type="term" value="F:nucleic acid binding"/>
    <property type="evidence" value="ECO:0007669"/>
    <property type="project" value="InterPro"/>
</dbReference>
<keyword evidence="11 13" id="KW-0234">DNA repair</keyword>
<keyword evidence="16" id="KW-0614">Plasmid</keyword>
<sequence>MRYAELQVTSHFSFLRGASSAKELFATAAAQGIEALAVVDRNSLAGIVRAHVAAKATGIRLVVGCRLDLVCGMALLVYPTDRAAYARLCRLLSLGKSRAGKGGCRLDWADVAAYATGLIAVLVPDQACDTCALHLRRLRDLFGDRAYLALTLRRRPNDQLRLWELSQLAQRFGVPTVVTNDVLYHEPSRRILQDVVTAIRHNLTIDALGLRRERHADRYLKPPEEMARLFSRYPEALARSGEIVDRCRFSLDELCYQYPEERDDPALTPQQTLERLTWEGATARYPEGVPPEVTASLTHELALIEKLEYAPYFLTVHSIVRFARSQNILCQGRGSAANSAVCYVLGITAIDPGRNDLLFERFVSEERREPPDIDVDFEHERREEVIQWVYRSYGRDRAALTATVIRYRAKGALRDVGKAMGLPEDLIQAISGQIWAWSDEGVDDAQLRELNLDPADRRLRLTLDLAAQLMGVPRHLSQHPGGFVLTHDRLDDLVPIEPAAMADRQIIEWDKDDIDALRFMKVDVLALGMLTCMAKGLALIARHKGIAYDLASIPAEDPRTYAMIRKADTLGTFQIESRAQMAMLPRLKPRTYYDLVVQVAIVRPGPIQGDMVHPYLRRREGKEPVDYPTPELERVLGKTLGVPLFQEQAMRVAIECAGFTPGEADMLRKSMATFKFTGGVSAFKDQLIEGMVARHYDRDFAERTFKQLEGFGSYGFPESHAASFALLAYASAWLKCWHPDAFCAALLNSQPMGFYAPAQIVRDAQGHGVEIRPVCVNASRWDCTLEPTGRPEDDESRFAVRLGLRLVKGLANAHAAAITAARADRPFASVEDLWRRAGVPQAALSRIAEADGFRPALGLDRRAALWAVKGLPPTDLPLFAAAARDAEAPPEAAEPSVALRPMSPAREVAADYGHTGLSLRRHPVAFLRDRLSQRRIMPCAEAMASRDRRWLETAGLVLVRQRPGSAKGVMFITIEDETGIANLVVWEKVFEAHRRIVLGAGLVAVAGRIQREGEVVHLVVHRLADLSRELAAARKSGAAPAPGGGGEPSHGSPNPGPQDPAPGPHPRDLYVRDLHLDGIKLKARDFR</sequence>
<dbReference type="Proteomes" id="UP000272010">
    <property type="component" value="Plasmid pYEE5"/>
</dbReference>
<evidence type="ECO:0000256" key="12">
    <source>
        <dbReference type="ARBA" id="ARBA00049244"/>
    </source>
</evidence>
<dbReference type="InterPro" id="IPR016195">
    <property type="entry name" value="Pol/histidinol_Pase-like"/>
</dbReference>
<dbReference type="InterPro" id="IPR003141">
    <property type="entry name" value="Pol/His_phosphatase_N"/>
</dbReference>
<dbReference type="InterPro" id="IPR011708">
    <property type="entry name" value="DNA_pol3_alpha_NTPase_dom"/>
</dbReference>
<dbReference type="AlphaFoldDB" id="A0A386UU56"/>
<dbReference type="CDD" id="cd04485">
    <property type="entry name" value="DnaE_OBF"/>
    <property type="match status" value="1"/>
</dbReference>
<dbReference type="EC" id="2.7.7.7" evidence="3 13"/>
<evidence type="ECO:0000256" key="5">
    <source>
        <dbReference type="ARBA" id="ARBA00022490"/>
    </source>
</evidence>
<keyword evidence="9 13" id="KW-0227">DNA damage</keyword>
<evidence type="ECO:0000256" key="14">
    <source>
        <dbReference type="SAM" id="MobiDB-lite"/>
    </source>
</evidence>
<dbReference type="CDD" id="cd07434">
    <property type="entry name" value="PHP_PolIIIA_DnaE2"/>
    <property type="match status" value="1"/>
</dbReference>
<dbReference type="GO" id="GO:0006260">
    <property type="term" value="P:DNA replication"/>
    <property type="evidence" value="ECO:0007669"/>
    <property type="project" value="UniProtKB-KW"/>
</dbReference>
<geneLocation type="plasmid" evidence="17">
    <name>pyee5</name>
</geneLocation>
<dbReference type="GO" id="GO:0006281">
    <property type="term" value="P:DNA repair"/>
    <property type="evidence" value="ECO:0007669"/>
    <property type="project" value="UniProtKB-UniRule"/>
</dbReference>
<comment type="subcellular location">
    <subcellularLocation>
        <location evidence="1 13">Cytoplasm</location>
    </subcellularLocation>
</comment>
<keyword evidence="5 13" id="KW-0963">Cytoplasm</keyword>
<evidence type="ECO:0000256" key="11">
    <source>
        <dbReference type="ARBA" id="ARBA00023204"/>
    </source>
</evidence>
<dbReference type="Pfam" id="PF02811">
    <property type="entry name" value="PHP"/>
    <property type="match status" value="1"/>
</dbReference>
<evidence type="ECO:0000256" key="13">
    <source>
        <dbReference type="HAMAP-Rule" id="MF_01902"/>
    </source>
</evidence>
<keyword evidence="7 13" id="KW-0548">Nucleotidyltransferase</keyword>
<dbReference type="NCBIfam" id="TIGR00594">
    <property type="entry name" value="polc"/>
    <property type="match status" value="1"/>
</dbReference>
<comment type="catalytic activity">
    <reaction evidence="12 13">
        <text>DNA(n) + a 2'-deoxyribonucleoside 5'-triphosphate = DNA(n+1) + diphosphate</text>
        <dbReference type="Rhea" id="RHEA:22508"/>
        <dbReference type="Rhea" id="RHEA-COMP:17339"/>
        <dbReference type="Rhea" id="RHEA-COMP:17340"/>
        <dbReference type="ChEBI" id="CHEBI:33019"/>
        <dbReference type="ChEBI" id="CHEBI:61560"/>
        <dbReference type="ChEBI" id="CHEBI:173112"/>
        <dbReference type="EC" id="2.7.7.7"/>
    </reaction>
</comment>
<dbReference type="Pfam" id="PF01336">
    <property type="entry name" value="tRNA_anti-codon"/>
    <property type="match status" value="1"/>
</dbReference>
<dbReference type="GO" id="GO:0005737">
    <property type="term" value="C:cytoplasm"/>
    <property type="evidence" value="ECO:0007669"/>
    <property type="project" value="UniProtKB-SubCell"/>
</dbReference>
<dbReference type="Pfam" id="PF14579">
    <property type="entry name" value="HHH_6"/>
    <property type="match status" value="1"/>
</dbReference>
<evidence type="ECO:0000313" key="16">
    <source>
        <dbReference type="EMBL" id="AYF04184.1"/>
    </source>
</evidence>
<evidence type="ECO:0000256" key="2">
    <source>
        <dbReference type="ARBA" id="ARBA00007391"/>
    </source>
</evidence>
<evidence type="ECO:0000256" key="4">
    <source>
        <dbReference type="ARBA" id="ARBA00017273"/>
    </source>
</evidence>
<dbReference type="InterPro" id="IPR040982">
    <property type="entry name" value="DNA_pol3_finger"/>
</dbReference>
<dbReference type="InterPro" id="IPR029460">
    <property type="entry name" value="DNAPol_HHH"/>
</dbReference>
<evidence type="ECO:0000256" key="7">
    <source>
        <dbReference type="ARBA" id="ARBA00022695"/>
    </source>
</evidence>
<dbReference type="HAMAP" id="MF_01902">
    <property type="entry name" value="DNApol_error_prone"/>
    <property type="match status" value="1"/>
</dbReference>
<dbReference type="NCBIfam" id="NF004225">
    <property type="entry name" value="PRK05672.1"/>
    <property type="match status" value="1"/>
</dbReference>
<dbReference type="Pfam" id="PF07733">
    <property type="entry name" value="DNA_pol3_alpha"/>
    <property type="match status" value="1"/>
</dbReference>
<comment type="function">
    <text evidence="13">DNA polymerase involved in damage-induced mutagenesis and translesion synthesis (TLS). It is not the major replicative DNA polymerase.</text>
</comment>
<keyword evidence="10 13" id="KW-0239">DNA-directed DNA polymerase</keyword>
<gene>
    <name evidence="13" type="primary">dnaE2</name>
    <name evidence="16" type="ORF">PY32053_04695</name>
</gene>
<dbReference type="Pfam" id="PF17657">
    <property type="entry name" value="DNA_pol3_finger"/>
    <property type="match status" value="1"/>
</dbReference>
<proteinExistence type="inferred from homology"/>
<evidence type="ECO:0000256" key="3">
    <source>
        <dbReference type="ARBA" id="ARBA00012417"/>
    </source>
</evidence>
<feature type="domain" description="Polymerase/histidinol phosphatase N-terminal" evidence="15">
    <location>
        <begin position="4"/>
        <end position="71"/>
    </location>
</feature>
<dbReference type="Gene3D" id="3.20.20.140">
    <property type="entry name" value="Metal-dependent hydrolases"/>
    <property type="match status" value="1"/>
</dbReference>
<evidence type="ECO:0000256" key="8">
    <source>
        <dbReference type="ARBA" id="ARBA00022705"/>
    </source>
</evidence>
<protein>
    <recommendedName>
        <fullName evidence="4 13">Error-prone DNA polymerase</fullName>
        <ecNumber evidence="3 13">2.7.7.7</ecNumber>
    </recommendedName>
</protein>
<accession>A0A386UU56</accession>
<dbReference type="InterPro" id="IPR023073">
    <property type="entry name" value="DnaE2"/>
</dbReference>
<keyword evidence="6 13" id="KW-0808">Transferase</keyword>
<dbReference type="Gene3D" id="1.10.150.870">
    <property type="match status" value="1"/>
</dbReference>
<reference evidence="17" key="1">
    <citation type="submission" date="2018-07" db="EMBL/GenBank/DDBJ databases">
        <title>Genome Structure of the Opportunistic Pathogen Paracoccus yeei (Alphaproteobacteria) and Identification of Putative Virulence Factors.</title>
        <authorList>
            <person name="Lasek R."/>
            <person name="Szuplewska M."/>
            <person name="Mitura M."/>
            <person name="Decewicz P."/>
            <person name="Chmielowska C."/>
            <person name="Pawlot A."/>
            <person name="Sentkowska D."/>
            <person name="Czarnecki J."/>
            <person name="Bartosik D."/>
        </authorList>
    </citation>
    <scope>NUCLEOTIDE SEQUENCE [LARGE SCALE GENOMIC DNA]</scope>
    <source>
        <strain evidence="17">CCUG 32053</strain>
        <plasmid evidence="17">pyee5</plasmid>
    </source>
</reference>
<dbReference type="InterPro" id="IPR004365">
    <property type="entry name" value="NA-bd_OB_tRNA"/>
</dbReference>
<keyword evidence="8 13" id="KW-0235">DNA replication</keyword>
<dbReference type="PANTHER" id="PTHR32294:SF4">
    <property type="entry name" value="ERROR-PRONE DNA POLYMERASE"/>
    <property type="match status" value="1"/>
</dbReference>
<evidence type="ECO:0000256" key="9">
    <source>
        <dbReference type="ARBA" id="ARBA00022763"/>
    </source>
</evidence>
<dbReference type="GO" id="GO:0008408">
    <property type="term" value="F:3'-5' exonuclease activity"/>
    <property type="evidence" value="ECO:0007669"/>
    <property type="project" value="InterPro"/>
</dbReference>
<evidence type="ECO:0000259" key="15">
    <source>
        <dbReference type="SMART" id="SM00481"/>
    </source>
</evidence>
<dbReference type="GO" id="GO:0009432">
    <property type="term" value="P:SOS response"/>
    <property type="evidence" value="ECO:0007669"/>
    <property type="project" value="UniProtKB-ARBA"/>
</dbReference>
<evidence type="ECO:0000256" key="6">
    <source>
        <dbReference type="ARBA" id="ARBA00022679"/>
    </source>
</evidence>